<dbReference type="Gene3D" id="3.20.20.450">
    <property type="entry name" value="EAL domain"/>
    <property type="match status" value="1"/>
</dbReference>
<feature type="transmembrane region" description="Helical" evidence="1">
    <location>
        <begin position="12"/>
        <end position="32"/>
    </location>
</feature>
<dbReference type="PANTHER" id="PTHR33121:SF70">
    <property type="entry name" value="SIGNALING PROTEIN YKOW"/>
    <property type="match status" value="1"/>
</dbReference>
<dbReference type="Proteomes" id="UP000823634">
    <property type="component" value="Unassembled WGS sequence"/>
</dbReference>
<accession>A0A9D9DGF0</accession>
<dbReference type="SMART" id="SM00052">
    <property type="entry name" value="EAL"/>
    <property type="match status" value="1"/>
</dbReference>
<name>A0A9D9DGF0_9FIRM</name>
<reference evidence="3" key="1">
    <citation type="submission" date="2020-10" db="EMBL/GenBank/DDBJ databases">
        <authorList>
            <person name="Gilroy R."/>
        </authorList>
    </citation>
    <scope>NUCLEOTIDE SEQUENCE</scope>
    <source>
        <strain evidence="3">17113</strain>
    </source>
</reference>
<protein>
    <submittedName>
        <fullName evidence="3">EAL domain-containing protein</fullName>
    </submittedName>
</protein>
<evidence type="ECO:0000256" key="1">
    <source>
        <dbReference type="SAM" id="Phobius"/>
    </source>
</evidence>
<comment type="caution">
    <text evidence="3">The sequence shown here is derived from an EMBL/GenBank/DDBJ whole genome shotgun (WGS) entry which is preliminary data.</text>
</comment>
<dbReference type="Pfam" id="PF00563">
    <property type="entry name" value="EAL"/>
    <property type="match status" value="1"/>
</dbReference>
<keyword evidence="1" id="KW-0472">Membrane</keyword>
<dbReference type="EMBL" id="JADINA010000039">
    <property type="protein sequence ID" value="MBO8426881.1"/>
    <property type="molecule type" value="Genomic_DNA"/>
</dbReference>
<dbReference type="PROSITE" id="PS50883">
    <property type="entry name" value="EAL"/>
    <property type="match status" value="1"/>
</dbReference>
<evidence type="ECO:0000313" key="3">
    <source>
        <dbReference type="EMBL" id="MBO8426881.1"/>
    </source>
</evidence>
<organism evidence="3 4">
    <name type="scientific">Candidatus Alloenteromonas pullistercoris</name>
    <dbReference type="NCBI Taxonomy" id="2840785"/>
    <lineage>
        <taxon>Bacteria</taxon>
        <taxon>Bacillati</taxon>
        <taxon>Bacillota</taxon>
        <taxon>Bacillota incertae sedis</taxon>
        <taxon>Candidatus Alloenteromonas</taxon>
    </lineage>
</organism>
<proteinExistence type="predicted"/>
<dbReference type="AlphaFoldDB" id="A0A9D9DGF0"/>
<feature type="domain" description="EAL" evidence="2">
    <location>
        <begin position="251"/>
        <end position="506"/>
    </location>
</feature>
<dbReference type="SUPFAM" id="SSF141868">
    <property type="entry name" value="EAL domain-like"/>
    <property type="match status" value="1"/>
</dbReference>
<evidence type="ECO:0000313" key="4">
    <source>
        <dbReference type="Proteomes" id="UP000823634"/>
    </source>
</evidence>
<dbReference type="InterPro" id="IPR035919">
    <property type="entry name" value="EAL_sf"/>
</dbReference>
<dbReference type="PANTHER" id="PTHR33121">
    <property type="entry name" value="CYCLIC DI-GMP PHOSPHODIESTERASE PDEF"/>
    <property type="match status" value="1"/>
</dbReference>
<dbReference type="InterPro" id="IPR050706">
    <property type="entry name" value="Cyclic-di-GMP_PDE-like"/>
</dbReference>
<dbReference type="CDD" id="cd01948">
    <property type="entry name" value="EAL"/>
    <property type="match status" value="1"/>
</dbReference>
<sequence length="525" mass="58446">MRKSIMAYSGLLVASLFLLGLNIGFLLFILLIPLSRGEAVEGDRLAACLSLSLTEVVFVFLSAFFLHRRLVLGRKREFLLGRFGEANDILLESEMAKAFDRLKGEGKQKRFAVALNILGPDSQMLSSFQDEVRRKTLRFVYNCLKVNFPLDPIGINESNEFLLAHLDEDMEGFSAELRRFASGLSDYFSHSGAIPFATILFGLSQKGAEEGKAGVAAFEEAEYALRHNSKARLSGDVLPFSHDLIDQDASIHWLDQDLAGAINRGEFIVYYQGKVDLKTGSFYGAEALIRWKHPHRGILPPSVFVPYCESSGKIVEIDHFVFKSVCKTLSKWKEDPALCRLIVSVNLSRRTVYDPDLLPFLAKTTAEYGVDPSQMEIELTESLAAENLVFISSVIRKIKAMGFKTSIDDFGIGYSSLSALKSIPYDVLKIDKTFIDDIEIGGKSKAMVSSIVSLVHALGMKVIAERAESMSQVAILSTLGVDAVQGYYFSRPVDRARFEVLINEDNRRKKEEKAKKKESAKEAKA</sequence>
<reference evidence="3" key="2">
    <citation type="journal article" date="2021" name="PeerJ">
        <title>Extensive microbial diversity within the chicken gut microbiome revealed by metagenomics and culture.</title>
        <authorList>
            <person name="Gilroy R."/>
            <person name="Ravi A."/>
            <person name="Getino M."/>
            <person name="Pursley I."/>
            <person name="Horton D.L."/>
            <person name="Alikhan N.F."/>
            <person name="Baker D."/>
            <person name="Gharbi K."/>
            <person name="Hall N."/>
            <person name="Watson M."/>
            <person name="Adriaenssens E.M."/>
            <person name="Foster-Nyarko E."/>
            <person name="Jarju S."/>
            <person name="Secka A."/>
            <person name="Antonio M."/>
            <person name="Oren A."/>
            <person name="Chaudhuri R.R."/>
            <person name="La Ragione R."/>
            <person name="Hildebrand F."/>
            <person name="Pallen M.J."/>
        </authorList>
    </citation>
    <scope>NUCLEOTIDE SEQUENCE</scope>
    <source>
        <strain evidence="3">17113</strain>
    </source>
</reference>
<keyword evidence="1" id="KW-1133">Transmembrane helix</keyword>
<gene>
    <name evidence="3" type="ORF">IAC61_06200</name>
</gene>
<dbReference type="GO" id="GO:0071111">
    <property type="term" value="F:cyclic-guanylate-specific phosphodiesterase activity"/>
    <property type="evidence" value="ECO:0007669"/>
    <property type="project" value="InterPro"/>
</dbReference>
<dbReference type="InterPro" id="IPR001633">
    <property type="entry name" value="EAL_dom"/>
</dbReference>
<keyword evidence="1" id="KW-0812">Transmembrane</keyword>
<feature type="transmembrane region" description="Helical" evidence="1">
    <location>
        <begin position="44"/>
        <end position="66"/>
    </location>
</feature>
<evidence type="ECO:0000259" key="2">
    <source>
        <dbReference type="PROSITE" id="PS50883"/>
    </source>
</evidence>